<gene>
    <name evidence="1" type="ORF">PRELSG_0804200</name>
</gene>
<proteinExistence type="predicted"/>
<reference evidence="1 2" key="1">
    <citation type="submission" date="2015-04" db="EMBL/GenBank/DDBJ databases">
        <authorList>
            <consortium name="Pathogen Informatics"/>
        </authorList>
    </citation>
    <scope>NUCLEOTIDE SEQUENCE [LARGE SCALE GENOMIC DNA]</scope>
    <source>
        <strain evidence="1 2">SGS1</strain>
    </source>
</reference>
<keyword evidence="2" id="KW-1185">Reference proteome</keyword>
<dbReference type="AlphaFoldDB" id="A0A1J1H857"/>
<accession>A0A1J1H857</accession>
<sequence>MAAFKPYKFVIFDKYLKNNNYHTQIISYLELSLLCKEIYINENFSKLNYKNICGNKLVYYSDNNLIDKLKQRKLTDNSSDKIFSNKNKIYVNNDDNYNLVENVKKKKEEQLEISESSQDKKIEKEIGSSNNELNNIKNKNNLVSFFIYDNNKEELTTLLNLNKIINVDHINILCLSNYNLVVNIFKNSQFKNRVSIYCPFYIIHDDHKKRNYQKKIKDILYKIFSDFLPLNFKYIYLSDLVRAIILNSELCQNKSNNSIEVLKFLDIMEIIGKI</sequence>
<evidence type="ECO:0000313" key="2">
    <source>
        <dbReference type="Proteomes" id="UP000220158"/>
    </source>
</evidence>
<dbReference type="Proteomes" id="UP000220158">
    <property type="component" value="Chromosome 8"/>
</dbReference>
<name>A0A1J1H857_PLARL</name>
<protein>
    <submittedName>
        <fullName evidence="1">Uncharacterized protein</fullName>
    </submittedName>
</protein>
<dbReference type="GeneID" id="39735718"/>
<dbReference type="OrthoDB" id="379527at2759"/>
<dbReference type="KEGG" id="prel:PRELSG_0804200"/>
<evidence type="ECO:0000313" key="1">
    <source>
        <dbReference type="EMBL" id="CRG99616.1"/>
    </source>
</evidence>
<dbReference type="EMBL" id="LN835303">
    <property type="protein sequence ID" value="CRG99616.1"/>
    <property type="molecule type" value="Genomic_DNA"/>
</dbReference>
<dbReference type="OMA" id="FMDMMQI"/>
<dbReference type="VEuPathDB" id="PlasmoDB:PRELSG_0804200"/>
<dbReference type="RefSeq" id="XP_028532621.1">
    <property type="nucleotide sequence ID" value="XM_028676097.1"/>
</dbReference>
<organism evidence="1 2">
    <name type="scientific">Plasmodium relictum</name>
    <dbReference type="NCBI Taxonomy" id="85471"/>
    <lineage>
        <taxon>Eukaryota</taxon>
        <taxon>Sar</taxon>
        <taxon>Alveolata</taxon>
        <taxon>Apicomplexa</taxon>
        <taxon>Aconoidasida</taxon>
        <taxon>Haemosporida</taxon>
        <taxon>Plasmodiidae</taxon>
        <taxon>Plasmodium</taxon>
        <taxon>Plasmodium (Haemamoeba)</taxon>
    </lineage>
</organism>